<proteinExistence type="predicted"/>
<keyword evidence="1" id="KW-0472">Membrane</keyword>
<protein>
    <submittedName>
        <fullName evidence="2">Uncharacterized protein</fullName>
    </submittedName>
</protein>
<dbReference type="Proteomes" id="UP000034215">
    <property type="component" value="Unassembled WGS sequence"/>
</dbReference>
<name>A0A0G0R4Y2_9BACT</name>
<evidence type="ECO:0000256" key="1">
    <source>
        <dbReference type="SAM" id="Phobius"/>
    </source>
</evidence>
<reference evidence="2 3" key="1">
    <citation type="journal article" date="2015" name="Nature">
        <title>rRNA introns, odd ribosomes, and small enigmatic genomes across a large radiation of phyla.</title>
        <authorList>
            <person name="Brown C.T."/>
            <person name="Hug L.A."/>
            <person name="Thomas B.C."/>
            <person name="Sharon I."/>
            <person name="Castelle C.J."/>
            <person name="Singh A."/>
            <person name="Wilkins M.J."/>
            <person name="Williams K.H."/>
            <person name="Banfield J.F."/>
        </authorList>
    </citation>
    <scope>NUCLEOTIDE SEQUENCE [LARGE SCALE GENOMIC DNA]</scope>
</reference>
<evidence type="ECO:0000313" key="3">
    <source>
        <dbReference type="Proteomes" id="UP000034215"/>
    </source>
</evidence>
<dbReference type="EMBL" id="LBYA01000004">
    <property type="protein sequence ID" value="KKR44841.1"/>
    <property type="molecule type" value="Genomic_DNA"/>
</dbReference>
<evidence type="ECO:0000313" key="2">
    <source>
        <dbReference type="EMBL" id="KKR44841.1"/>
    </source>
</evidence>
<organism evidence="2 3">
    <name type="scientific">Candidatus Woesebacteria bacterium GW2011_GWB1_40_12</name>
    <dbReference type="NCBI Taxonomy" id="1618576"/>
    <lineage>
        <taxon>Bacteria</taxon>
        <taxon>Candidatus Woeseibacteriota</taxon>
    </lineage>
</organism>
<sequence length="149" mass="16287">MIKPQKGQSLFEVVVAIAVSALIITAIVSMASNSIQNSSYSRDKTLASNYVQQANEWLRQERDSNSATFITKAAIPTWCFRSLSWILPSLPRACASDEYITGTKFIRQSGLSISLVNGKNVVRVNTTVSWTDSKGLHQITGSTDLSATQ</sequence>
<keyword evidence="1" id="KW-1133">Transmembrane helix</keyword>
<comment type="caution">
    <text evidence="2">The sequence shown here is derived from an EMBL/GenBank/DDBJ whole genome shotgun (WGS) entry which is preliminary data.</text>
</comment>
<keyword evidence="1" id="KW-0812">Transmembrane</keyword>
<dbReference type="Pfam" id="PF07963">
    <property type="entry name" value="N_methyl"/>
    <property type="match status" value="1"/>
</dbReference>
<dbReference type="AlphaFoldDB" id="A0A0G0R4Y2"/>
<accession>A0A0G0R4Y2</accession>
<feature type="transmembrane region" description="Helical" evidence="1">
    <location>
        <begin position="9"/>
        <end position="31"/>
    </location>
</feature>
<gene>
    <name evidence="2" type="ORF">UT76_C0004G0004</name>
</gene>
<dbReference type="InterPro" id="IPR012902">
    <property type="entry name" value="N_methyl_site"/>
</dbReference>